<accession>A0ABR8F5W2</accession>
<reference evidence="1 2" key="1">
    <citation type="journal article" date="2020" name="ISME J.">
        <title>Comparative genomics reveals insights into cyanobacterial evolution and habitat adaptation.</title>
        <authorList>
            <person name="Chen M.Y."/>
            <person name="Teng W.K."/>
            <person name="Zhao L."/>
            <person name="Hu C.X."/>
            <person name="Zhou Y.K."/>
            <person name="Han B.P."/>
            <person name="Song L.R."/>
            <person name="Shu W.S."/>
        </authorList>
    </citation>
    <scope>NUCLEOTIDE SEQUENCE [LARGE SCALE GENOMIC DNA]</scope>
    <source>
        <strain evidence="1 2">FACHB-391</strain>
    </source>
</reference>
<evidence type="ECO:0000313" key="1">
    <source>
        <dbReference type="EMBL" id="MBD2565309.1"/>
    </source>
</evidence>
<proteinExistence type="predicted"/>
<dbReference type="RefSeq" id="WP_190900640.1">
    <property type="nucleotide sequence ID" value="NZ_JACJTE010000078.1"/>
</dbReference>
<protein>
    <submittedName>
        <fullName evidence="1">Uncharacterized protein</fullName>
    </submittedName>
</protein>
<evidence type="ECO:0000313" key="2">
    <source>
        <dbReference type="Proteomes" id="UP000604661"/>
    </source>
</evidence>
<keyword evidence="2" id="KW-1185">Reference proteome</keyword>
<dbReference type="EMBL" id="JACJTE010000078">
    <property type="protein sequence ID" value="MBD2565309.1"/>
    <property type="molecule type" value="Genomic_DNA"/>
</dbReference>
<organism evidence="1 2">
    <name type="scientific">Nostoc linckia FACHB-391</name>
    <dbReference type="NCBI Taxonomy" id="2692906"/>
    <lineage>
        <taxon>Bacteria</taxon>
        <taxon>Bacillati</taxon>
        <taxon>Cyanobacteriota</taxon>
        <taxon>Cyanophyceae</taxon>
        <taxon>Nostocales</taxon>
        <taxon>Nostocaceae</taxon>
        <taxon>Nostoc</taxon>
    </lineage>
</organism>
<name>A0ABR8F5W2_NOSLI</name>
<gene>
    <name evidence="1" type="ORF">H6G95_32990</name>
</gene>
<sequence>MLPLIVLHRLDAVLDPTKKAVLEAKVKYEAMGLEGNAFEKVIANSRCITSHGSDC</sequence>
<dbReference type="Proteomes" id="UP000604661">
    <property type="component" value="Unassembled WGS sequence"/>
</dbReference>
<comment type="caution">
    <text evidence="1">The sequence shown here is derived from an EMBL/GenBank/DDBJ whole genome shotgun (WGS) entry which is preliminary data.</text>
</comment>